<dbReference type="Pfam" id="PF22549">
    <property type="entry name" value="ARPP-2"/>
    <property type="match status" value="1"/>
</dbReference>
<name>A0ABR7LTW0_9ACTN</name>
<evidence type="ECO:0000259" key="1">
    <source>
        <dbReference type="Pfam" id="PF22549"/>
    </source>
</evidence>
<gene>
    <name evidence="2" type="ORF">HKK74_22750</name>
</gene>
<comment type="caution">
    <text evidence="2">The sequence shown here is derived from an EMBL/GenBank/DDBJ whole genome shotgun (WGS) entry which is preliminary data.</text>
</comment>
<reference evidence="2 3" key="1">
    <citation type="submission" date="2020-06" db="EMBL/GenBank/DDBJ databases">
        <title>Actinomadura xiongansis sp. nov., isolated from soil of Baiyangdian.</title>
        <authorList>
            <person name="Zhang X."/>
        </authorList>
    </citation>
    <scope>NUCLEOTIDE SEQUENCE [LARGE SCALE GENOMIC DNA]</scope>
    <source>
        <strain evidence="2 3">HBUM206468</strain>
    </source>
</reference>
<dbReference type="EMBL" id="JABVEC010000018">
    <property type="protein sequence ID" value="MBC6468292.1"/>
    <property type="molecule type" value="Genomic_DNA"/>
</dbReference>
<evidence type="ECO:0000313" key="3">
    <source>
        <dbReference type="Proteomes" id="UP000805614"/>
    </source>
</evidence>
<keyword evidence="3" id="KW-1185">Reference proteome</keyword>
<organism evidence="2 3">
    <name type="scientific">Actinomadura alba</name>
    <dbReference type="NCBI Taxonomy" id="406431"/>
    <lineage>
        <taxon>Bacteria</taxon>
        <taxon>Bacillati</taxon>
        <taxon>Actinomycetota</taxon>
        <taxon>Actinomycetes</taxon>
        <taxon>Streptosporangiales</taxon>
        <taxon>Thermomonosporaceae</taxon>
        <taxon>Actinomadura</taxon>
    </lineage>
</organism>
<sequence length="393" mass="44089">MNRIDLAGLDTGPAQTWGSVRLVPLVREEPIAGLRLREQLYDEDVTVVGLNDGTSYVSYVPHAFVATWTDDGTPAAAYGTQLRHKESENAPRRMQVQYRRRMARRVDKNRLRFLPLHLALEGYLALHFGGPEIAWAEWSQRALRSGLSPRAEEAYTGADVRDLDDALRIFEIHPRQCGVLVYVADALAGAFVVPHPADYRALHATLVRDLYGELVYQYGLMTLPARDFTARVDDTTVRSLADLRAAAERQAAEWARFHDTVMAGTLLGGDSYAFDPVYRLGRYTLWRFLPSFSLHNDSHIGEAISDDRGRIAYLKSYRLSQGQTRRGYLLTRLAAHDWNLEATAAGLGTDTGGLALRLERAGFGHLLREDVLDHYRAEARGRRSRAGDPGRMP</sequence>
<protein>
    <recommendedName>
        <fullName evidence="1">ARG and Rhodanese-Phosphatase-superfamily-associated domain-containing protein</fullName>
    </recommendedName>
</protein>
<proteinExistence type="predicted"/>
<dbReference type="InterPro" id="IPR054346">
    <property type="entry name" value="ARPP-2"/>
</dbReference>
<feature type="domain" description="ARG and Rhodanese-Phosphatase-superfamily-associated" evidence="1">
    <location>
        <begin position="4"/>
        <end position="281"/>
    </location>
</feature>
<dbReference type="Proteomes" id="UP000805614">
    <property type="component" value="Unassembled WGS sequence"/>
</dbReference>
<accession>A0ABR7LTW0</accession>
<evidence type="ECO:0000313" key="2">
    <source>
        <dbReference type="EMBL" id="MBC6468292.1"/>
    </source>
</evidence>